<dbReference type="EMBL" id="JH167395">
    <property type="protein sequence ID" value="EHB01722.1"/>
    <property type="molecule type" value="Genomic_DNA"/>
</dbReference>
<feature type="transmembrane region" description="Helical" evidence="1">
    <location>
        <begin position="15"/>
        <end position="36"/>
    </location>
</feature>
<name>G5AXG1_HETGA</name>
<keyword evidence="1" id="KW-0472">Membrane</keyword>
<evidence type="ECO:0000313" key="3">
    <source>
        <dbReference type="Proteomes" id="UP000006813"/>
    </source>
</evidence>
<sequence>MALSGCSGPVRVRKSLFRCLALCLMGVISATPNAYFSARKGLRERVACSLDPESLWASGESGFGAVL</sequence>
<organism evidence="2 3">
    <name type="scientific">Heterocephalus glaber</name>
    <name type="common">Naked mole rat</name>
    <dbReference type="NCBI Taxonomy" id="10181"/>
    <lineage>
        <taxon>Eukaryota</taxon>
        <taxon>Metazoa</taxon>
        <taxon>Chordata</taxon>
        <taxon>Craniata</taxon>
        <taxon>Vertebrata</taxon>
        <taxon>Euteleostomi</taxon>
        <taxon>Mammalia</taxon>
        <taxon>Eutheria</taxon>
        <taxon>Euarchontoglires</taxon>
        <taxon>Glires</taxon>
        <taxon>Rodentia</taxon>
        <taxon>Hystricomorpha</taxon>
        <taxon>Bathyergidae</taxon>
        <taxon>Heterocephalus</taxon>
    </lineage>
</organism>
<dbReference type="AlphaFoldDB" id="G5AXG1"/>
<evidence type="ECO:0000313" key="2">
    <source>
        <dbReference type="EMBL" id="EHB01722.1"/>
    </source>
</evidence>
<gene>
    <name evidence="2" type="ORF">GW7_02879</name>
</gene>
<protein>
    <submittedName>
        <fullName evidence="2">Uncharacterized protein</fullName>
    </submittedName>
</protein>
<dbReference type="Proteomes" id="UP000006813">
    <property type="component" value="Unassembled WGS sequence"/>
</dbReference>
<evidence type="ECO:0000256" key="1">
    <source>
        <dbReference type="SAM" id="Phobius"/>
    </source>
</evidence>
<dbReference type="InParanoid" id="G5AXG1"/>
<keyword evidence="1" id="KW-1133">Transmembrane helix</keyword>
<proteinExistence type="predicted"/>
<reference evidence="2 3" key="1">
    <citation type="journal article" date="2011" name="Nature">
        <title>Genome sequencing reveals insights into physiology and longevity of the naked mole rat.</title>
        <authorList>
            <person name="Kim E.B."/>
            <person name="Fang X."/>
            <person name="Fushan A.A."/>
            <person name="Huang Z."/>
            <person name="Lobanov A.V."/>
            <person name="Han L."/>
            <person name="Marino S.M."/>
            <person name="Sun X."/>
            <person name="Turanov A.A."/>
            <person name="Yang P."/>
            <person name="Yim S.H."/>
            <person name="Zhao X."/>
            <person name="Kasaikina M.V."/>
            <person name="Stoletzki N."/>
            <person name="Peng C."/>
            <person name="Polak P."/>
            <person name="Xiong Z."/>
            <person name="Kiezun A."/>
            <person name="Zhu Y."/>
            <person name="Chen Y."/>
            <person name="Kryukov G.V."/>
            <person name="Zhang Q."/>
            <person name="Peshkin L."/>
            <person name="Yang L."/>
            <person name="Bronson R.T."/>
            <person name="Buffenstein R."/>
            <person name="Wang B."/>
            <person name="Han C."/>
            <person name="Li Q."/>
            <person name="Chen L."/>
            <person name="Zhao W."/>
            <person name="Sunyaev S.R."/>
            <person name="Park T.J."/>
            <person name="Zhang G."/>
            <person name="Wang J."/>
            <person name="Gladyshev V.N."/>
        </authorList>
    </citation>
    <scope>NUCLEOTIDE SEQUENCE [LARGE SCALE GENOMIC DNA]</scope>
</reference>
<keyword evidence="1" id="KW-0812">Transmembrane</keyword>
<accession>G5AXG1</accession>